<keyword evidence="1" id="KW-1133">Transmembrane helix</keyword>
<comment type="caution">
    <text evidence="2">The sequence shown here is derived from an EMBL/GenBank/DDBJ whole genome shotgun (WGS) entry which is preliminary data.</text>
</comment>
<reference evidence="2" key="1">
    <citation type="submission" date="2023-10" db="EMBL/GenBank/DDBJ databases">
        <title>Genome assembly of Pristionchus species.</title>
        <authorList>
            <person name="Yoshida K."/>
            <person name="Sommer R.J."/>
        </authorList>
    </citation>
    <scope>NUCLEOTIDE SEQUENCE</scope>
    <source>
        <strain evidence="2">RS0144</strain>
    </source>
</reference>
<sequence>MVQNGLFTMSSYLSLSLVLERTFAIWSAAQYETSGHHLFPLFLMIGGSIAMAILHVYAIYWHNWFFETIYVLYGIEGFTLIIAIVIIIYSRRKFKNLPYDEDRLKAKYQVKEVLNFTSSLLPSVIVSVTMHTLSLVPTLLWINGVIDYPLCCVFYFSAHSLNCIFTKSTLIACHKGMRQRFQLLFVARLRTPRGARIVRNAEKEGQDYFNQMKIAWESVP</sequence>
<organism evidence="2 3">
    <name type="scientific">Pristionchus entomophagus</name>
    <dbReference type="NCBI Taxonomy" id="358040"/>
    <lineage>
        <taxon>Eukaryota</taxon>
        <taxon>Metazoa</taxon>
        <taxon>Ecdysozoa</taxon>
        <taxon>Nematoda</taxon>
        <taxon>Chromadorea</taxon>
        <taxon>Rhabditida</taxon>
        <taxon>Rhabditina</taxon>
        <taxon>Diplogasteromorpha</taxon>
        <taxon>Diplogasteroidea</taxon>
        <taxon>Neodiplogasteridae</taxon>
        <taxon>Pristionchus</taxon>
    </lineage>
</organism>
<evidence type="ECO:0000256" key="1">
    <source>
        <dbReference type="SAM" id="Phobius"/>
    </source>
</evidence>
<evidence type="ECO:0008006" key="4">
    <source>
        <dbReference type="Google" id="ProtNLM"/>
    </source>
</evidence>
<gene>
    <name evidence="2" type="ORF">PENTCL1PPCAC_765</name>
</gene>
<proteinExistence type="predicted"/>
<feature type="transmembrane region" description="Helical" evidence="1">
    <location>
        <begin position="139"/>
        <end position="158"/>
    </location>
</feature>
<feature type="transmembrane region" description="Helical" evidence="1">
    <location>
        <begin position="70"/>
        <end position="89"/>
    </location>
</feature>
<feature type="non-terminal residue" evidence="2">
    <location>
        <position position="220"/>
    </location>
</feature>
<dbReference type="EMBL" id="BTSX01000001">
    <property type="protein sequence ID" value="GMS78590.1"/>
    <property type="molecule type" value="Genomic_DNA"/>
</dbReference>
<feature type="transmembrane region" description="Helical" evidence="1">
    <location>
        <begin position="38"/>
        <end position="58"/>
    </location>
</feature>
<dbReference type="InterPro" id="IPR052860">
    <property type="entry name" value="NRL-GPCR1"/>
</dbReference>
<keyword evidence="1" id="KW-0472">Membrane</keyword>
<evidence type="ECO:0000313" key="2">
    <source>
        <dbReference type="EMBL" id="GMS78590.1"/>
    </source>
</evidence>
<dbReference type="PANTHER" id="PTHR47521:SF18">
    <property type="entry name" value="G PROTEIN-COUPLED RECEPTOR-RELATED"/>
    <property type="match status" value="1"/>
</dbReference>
<accession>A0AAV5S7X2</accession>
<feature type="transmembrane region" description="Helical" evidence="1">
    <location>
        <begin position="113"/>
        <end position="133"/>
    </location>
</feature>
<protein>
    <recommendedName>
        <fullName evidence="4">G protein-coupled receptor</fullName>
    </recommendedName>
</protein>
<evidence type="ECO:0000313" key="3">
    <source>
        <dbReference type="Proteomes" id="UP001432027"/>
    </source>
</evidence>
<keyword evidence="3" id="KW-1185">Reference proteome</keyword>
<keyword evidence="1" id="KW-0812">Transmembrane</keyword>
<name>A0AAV5S7X2_9BILA</name>
<dbReference type="AlphaFoldDB" id="A0AAV5S7X2"/>
<dbReference type="Proteomes" id="UP001432027">
    <property type="component" value="Unassembled WGS sequence"/>
</dbReference>
<dbReference type="PANTHER" id="PTHR47521">
    <property type="entry name" value="SERPENTINE RECEPTOR, CLASS E (EPSILON)-RELATED"/>
    <property type="match status" value="1"/>
</dbReference>